<name>A0A0M7A006_9HYPH</name>
<sequence>MPTAAEFKTRFPEFSPVSDALVDMILAETDAAVGTNWLERDRPVAVNLLTAHNLSMEGEPERSKAIAEGRSVSNAQSGPVSAMKVGDVSVTYEGRSKSDQKSETVADEYRKTSYGARYLELMRKNFTGPLIV</sequence>
<dbReference type="Pfam" id="PF13262">
    <property type="entry name" value="DUF4054"/>
    <property type="match status" value="1"/>
</dbReference>
<protein>
    <recommendedName>
        <fullName evidence="4">DUF4054 domain-containing protein</fullName>
    </recommendedName>
</protein>
<dbReference type="Proteomes" id="UP000053235">
    <property type="component" value="Unassembled WGS sequence"/>
</dbReference>
<accession>A0A0M7A006</accession>
<dbReference type="STRING" id="388408.LAX5112_01226"/>
<organism evidence="2 3">
    <name type="scientific">Roseibium alexandrii</name>
    <dbReference type="NCBI Taxonomy" id="388408"/>
    <lineage>
        <taxon>Bacteria</taxon>
        <taxon>Pseudomonadati</taxon>
        <taxon>Pseudomonadota</taxon>
        <taxon>Alphaproteobacteria</taxon>
        <taxon>Hyphomicrobiales</taxon>
        <taxon>Stappiaceae</taxon>
        <taxon>Roseibium</taxon>
    </lineage>
</organism>
<evidence type="ECO:0000313" key="3">
    <source>
        <dbReference type="Proteomes" id="UP000053235"/>
    </source>
</evidence>
<dbReference type="RefSeq" id="WP_055671065.1">
    <property type="nucleotide sequence ID" value="NZ_CXWD01000004.1"/>
</dbReference>
<proteinExistence type="predicted"/>
<gene>
    <name evidence="2" type="ORF">LAX5112_01226</name>
</gene>
<evidence type="ECO:0008006" key="4">
    <source>
        <dbReference type="Google" id="ProtNLM"/>
    </source>
</evidence>
<evidence type="ECO:0000313" key="2">
    <source>
        <dbReference type="EMBL" id="CTQ67134.1"/>
    </source>
</evidence>
<keyword evidence="3" id="KW-1185">Reference proteome</keyword>
<dbReference type="InterPro" id="IPR025127">
    <property type="entry name" value="DUF4054"/>
</dbReference>
<feature type="region of interest" description="Disordered" evidence="1">
    <location>
        <begin position="59"/>
        <end position="81"/>
    </location>
</feature>
<reference evidence="3" key="1">
    <citation type="submission" date="2015-07" db="EMBL/GenBank/DDBJ databases">
        <authorList>
            <person name="Rodrigo-Torres Lidia"/>
            <person name="Arahal R.David."/>
        </authorList>
    </citation>
    <scope>NUCLEOTIDE SEQUENCE [LARGE SCALE GENOMIC DNA]</scope>
    <source>
        <strain evidence="3">CECT 5112</strain>
    </source>
</reference>
<evidence type="ECO:0000256" key="1">
    <source>
        <dbReference type="SAM" id="MobiDB-lite"/>
    </source>
</evidence>
<dbReference type="AlphaFoldDB" id="A0A0M7A006"/>
<dbReference type="OrthoDB" id="8421685at2"/>
<dbReference type="EMBL" id="CXWD01000004">
    <property type="protein sequence ID" value="CTQ67134.1"/>
    <property type="molecule type" value="Genomic_DNA"/>
</dbReference>